<sequence>MCISLFMISSYDHSGSKLAVSRFLSKKMERRQNSRRQSAVKVYLSWPGQESQCCRVKNLSATGAFIEVGALRIPEDRIIKLAFVLPINSLIKIHRLSAIVVHRSHQGLGLMFQQV</sequence>
<dbReference type="Gene3D" id="2.40.10.220">
    <property type="entry name" value="predicted glycosyltransferase like domains"/>
    <property type="match status" value="1"/>
</dbReference>
<gene>
    <name evidence="2" type="ordered locus">Noc_0214</name>
</gene>
<dbReference type="SUPFAM" id="SSF141371">
    <property type="entry name" value="PilZ domain-like"/>
    <property type="match status" value="1"/>
</dbReference>
<evidence type="ECO:0000313" key="2">
    <source>
        <dbReference type="EMBL" id="ABA56744.1"/>
    </source>
</evidence>
<reference evidence="3" key="1">
    <citation type="journal article" date="2006" name="Appl. Environ. Microbiol.">
        <title>Complete genome sequence of the marine, chemolithoautotrophic, ammonia-oxidizing bacterium Nitrosococcus oceani ATCC 19707.</title>
        <authorList>
            <person name="Klotz M.G."/>
            <person name="Arp D.J."/>
            <person name="Chain P.S.G."/>
            <person name="El-Sheikh A.F."/>
            <person name="Hauser L.J."/>
            <person name="Hommes N.G."/>
            <person name="Larimer F.W."/>
            <person name="Malfatti S.A."/>
            <person name="Norton J.M."/>
            <person name="Poret-Peterson A.T."/>
            <person name="Vergez L.M."/>
            <person name="Ward B.B."/>
        </authorList>
    </citation>
    <scope>NUCLEOTIDE SEQUENCE [LARGE SCALE GENOMIC DNA]</scope>
    <source>
        <strain evidence="3">ATCC 19707 / BCRC 17464 / NCIMB 11848 / C-107</strain>
    </source>
</reference>
<dbReference type="EMBL" id="CP000127">
    <property type="protein sequence ID" value="ABA56744.1"/>
    <property type="molecule type" value="Genomic_DNA"/>
</dbReference>
<dbReference type="InterPro" id="IPR009875">
    <property type="entry name" value="PilZ_domain"/>
</dbReference>
<proteinExistence type="predicted"/>
<feature type="domain" description="PilZ" evidence="1">
    <location>
        <begin position="29"/>
        <end position="113"/>
    </location>
</feature>
<accession>Q3JEK2</accession>
<dbReference type="HOGENOM" id="CLU_2181075_0_0_6"/>
<protein>
    <recommendedName>
        <fullName evidence="1">PilZ domain-containing protein</fullName>
    </recommendedName>
</protein>
<dbReference type="Pfam" id="PF07238">
    <property type="entry name" value="PilZ"/>
    <property type="match status" value="1"/>
</dbReference>
<dbReference type="InParanoid" id="Q3JEK2"/>
<organism evidence="2 3">
    <name type="scientific">Nitrosococcus oceani (strain ATCC 19707 / BCRC 17464 / JCM 30415 / NCIMB 11848 / C-107)</name>
    <dbReference type="NCBI Taxonomy" id="323261"/>
    <lineage>
        <taxon>Bacteria</taxon>
        <taxon>Pseudomonadati</taxon>
        <taxon>Pseudomonadota</taxon>
        <taxon>Gammaproteobacteria</taxon>
        <taxon>Chromatiales</taxon>
        <taxon>Chromatiaceae</taxon>
        <taxon>Nitrosococcus</taxon>
    </lineage>
</organism>
<evidence type="ECO:0000313" key="3">
    <source>
        <dbReference type="Proteomes" id="UP000006838"/>
    </source>
</evidence>
<dbReference type="eggNOG" id="ENOG502ZQ4T">
    <property type="taxonomic scope" value="Bacteria"/>
</dbReference>
<evidence type="ECO:0000259" key="1">
    <source>
        <dbReference type="Pfam" id="PF07238"/>
    </source>
</evidence>
<dbReference type="Proteomes" id="UP000006838">
    <property type="component" value="Chromosome"/>
</dbReference>
<dbReference type="AlphaFoldDB" id="Q3JEK2"/>
<name>Q3JEK2_NITOC</name>
<keyword evidence="3" id="KW-1185">Reference proteome</keyword>
<dbReference type="KEGG" id="noc:Noc_0214"/>
<dbReference type="GO" id="GO:0035438">
    <property type="term" value="F:cyclic-di-GMP binding"/>
    <property type="evidence" value="ECO:0007669"/>
    <property type="project" value="InterPro"/>
</dbReference>